<dbReference type="Gene3D" id="3.40.30.10">
    <property type="entry name" value="Glutaredoxin"/>
    <property type="match status" value="1"/>
</dbReference>
<proteinExistence type="predicted"/>
<comment type="caution">
    <text evidence="1">The sequence shown here is derived from an EMBL/GenBank/DDBJ whole genome shotgun (WGS) entry which is preliminary data.</text>
</comment>
<dbReference type="CDD" id="cd02980">
    <property type="entry name" value="TRX_Fd_family"/>
    <property type="match status" value="1"/>
</dbReference>
<dbReference type="SUPFAM" id="SSF52833">
    <property type="entry name" value="Thioredoxin-like"/>
    <property type="match status" value="1"/>
</dbReference>
<dbReference type="AlphaFoldDB" id="A0A7C1JCY1"/>
<accession>A0A7C1JCY1</accession>
<gene>
    <name evidence="1" type="ORF">ENQ20_17400</name>
</gene>
<organism evidence="1">
    <name type="scientific">Caldilinea aerophila</name>
    <dbReference type="NCBI Taxonomy" id="133453"/>
    <lineage>
        <taxon>Bacteria</taxon>
        <taxon>Bacillati</taxon>
        <taxon>Chloroflexota</taxon>
        <taxon>Caldilineae</taxon>
        <taxon>Caldilineales</taxon>
        <taxon>Caldilineaceae</taxon>
        <taxon>Caldilinea</taxon>
    </lineage>
</organism>
<evidence type="ECO:0000313" key="1">
    <source>
        <dbReference type="EMBL" id="HDX33243.1"/>
    </source>
</evidence>
<reference evidence="1" key="1">
    <citation type="journal article" date="2020" name="mSystems">
        <title>Genome- and Community-Level Interaction Insights into Carbon Utilization and Element Cycling Functions of Hydrothermarchaeota in Hydrothermal Sediment.</title>
        <authorList>
            <person name="Zhou Z."/>
            <person name="Liu Y."/>
            <person name="Xu W."/>
            <person name="Pan J."/>
            <person name="Luo Z.H."/>
            <person name="Li M."/>
        </authorList>
    </citation>
    <scope>NUCLEOTIDE SEQUENCE [LARGE SCALE GENOMIC DNA]</scope>
    <source>
        <strain evidence="1">SpSt-289</strain>
    </source>
</reference>
<sequence>MGDAPEMAPYARHVFLCTGAYCDPLGKAKRLYHLLGQCLGELGEYDNPERVKRGLTPCLGVCYNGPLLVVYPEGIWYHSVDEALLRRIVEEHLRGGQPVEEYVFHRLCSRHLCKEE</sequence>
<protein>
    <submittedName>
        <fullName evidence="1">(2Fe-2S) ferredoxin domain-containing protein</fullName>
    </submittedName>
</protein>
<name>A0A7C1JCY1_9CHLR</name>
<dbReference type="InterPro" id="IPR036249">
    <property type="entry name" value="Thioredoxin-like_sf"/>
</dbReference>
<dbReference type="EMBL" id="DSMG01000179">
    <property type="protein sequence ID" value="HDX33243.1"/>
    <property type="molecule type" value="Genomic_DNA"/>
</dbReference>